<dbReference type="GeneID" id="102507682"/>
<evidence type="ECO:0000256" key="1">
    <source>
        <dbReference type="SAM" id="Phobius"/>
    </source>
</evidence>
<keyword evidence="2" id="KW-1185">Reference proteome</keyword>
<protein>
    <submittedName>
        <fullName evidence="3">Uncharacterized protein C1orf185 homolog</fullName>
    </submittedName>
</protein>
<gene>
    <name evidence="3" type="primary">C13H1orf185</name>
</gene>
<proteinExistence type="predicted"/>
<dbReference type="AlphaFoldDB" id="A0A8B8U6C2"/>
<keyword evidence="1" id="KW-0812">Transmembrane</keyword>
<dbReference type="Pfam" id="PF15842">
    <property type="entry name" value="DUF4718"/>
    <property type="match status" value="1"/>
</dbReference>
<dbReference type="PANTHER" id="PTHR37858">
    <property type="entry name" value="HYPOTHETICAL PROTEIN LOC689589"/>
    <property type="match status" value="1"/>
</dbReference>
<name>A0A8B8U6C2_CAMFR</name>
<keyword evidence="1" id="KW-0472">Membrane</keyword>
<dbReference type="KEGG" id="cfr:102507682"/>
<dbReference type="PANTHER" id="PTHR37858:SF1">
    <property type="entry name" value="CHROMOSOME 1 OPEN READING FRAME 185"/>
    <property type="match status" value="1"/>
</dbReference>
<reference evidence="3" key="1">
    <citation type="submission" date="2025-08" db="UniProtKB">
        <authorList>
            <consortium name="RefSeq"/>
        </authorList>
    </citation>
    <scope>IDENTIFICATION</scope>
    <source>
        <tissue evidence="3">Ear skin</tissue>
    </source>
</reference>
<dbReference type="RefSeq" id="XP_032350139.1">
    <property type="nucleotide sequence ID" value="XM_032494248.1"/>
</dbReference>
<accession>A0A8B8U6C2</accession>
<evidence type="ECO:0000313" key="2">
    <source>
        <dbReference type="Proteomes" id="UP000694856"/>
    </source>
</evidence>
<dbReference type="CTD" id="103125855"/>
<evidence type="ECO:0000313" key="3">
    <source>
        <dbReference type="RefSeq" id="XP_032350139.1"/>
    </source>
</evidence>
<feature type="transmembrane region" description="Helical" evidence="1">
    <location>
        <begin position="52"/>
        <end position="76"/>
    </location>
</feature>
<sequence length="268" mass="30165">MPPHLAPVEVGGFSGVSCCRPAPSRTSSERKKCSTDEEIVTVTTGFFNHLTYFLAAGAVTLGIGFFALASALWFLICRRREIFQNSNYKVNNGRCRPGPSKAKIKSHSPCVFISRNFHTGRFQLQEEQRKKETAHMKAIKDHSKDEFCLATKKVICDPSETSLATNPSSVTLSLSTLPSDSYYSQSVEVADDWFSDDSLAKKNSPMPFLGEPLMEKIFSYLSTIPLEECTENVLNMTLYDDQKDDNIKEIFTRRNTEVEIQNLQHNIE</sequence>
<keyword evidence="1" id="KW-1133">Transmembrane helix</keyword>
<dbReference type="Proteomes" id="UP000694856">
    <property type="component" value="Chromosome 13"/>
</dbReference>
<dbReference type="InterPro" id="IPR031695">
    <property type="entry name" value="DUF4718"/>
</dbReference>
<organism evidence="2 3">
    <name type="scientific">Camelus ferus</name>
    <name type="common">Wild bactrian camel</name>
    <name type="synonym">Camelus bactrianus ferus</name>
    <dbReference type="NCBI Taxonomy" id="419612"/>
    <lineage>
        <taxon>Eukaryota</taxon>
        <taxon>Metazoa</taxon>
        <taxon>Chordata</taxon>
        <taxon>Craniata</taxon>
        <taxon>Vertebrata</taxon>
        <taxon>Euteleostomi</taxon>
        <taxon>Mammalia</taxon>
        <taxon>Eutheria</taxon>
        <taxon>Laurasiatheria</taxon>
        <taxon>Artiodactyla</taxon>
        <taxon>Tylopoda</taxon>
        <taxon>Camelidae</taxon>
        <taxon>Camelus</taxon>
    </lineage>
</organism>